<name>A0AAE0M854_9PEZI</name>
<feature type="transmembrane region" description="Helical" evidence="1">
    <location>
        <begin position="62"/>
        <end position="84"/>
    </location>
</feature>
<evidence type="ECO:0000313" key="4">
    <source>
        <dbReference type="Proteomes" id="UP001283341"/>
    </source>
</evidence>
<dbReference type="PANTHER" id="PTHR37019">
    <property type="entry name" value="CHROMOSOME 1, WHOLE GENOME SHOTGUN SEQUENCE"/>
    <property type="match status" value="1"/>
</dbReference>
<reference evidence="3" key="2">
    <citation type="submission" date="2023-06" db="EMBL/GenBank/DDBJ databases">
        <authorList>
            <consortium name="Lawrence Berkeley National Laboratory"/>
            <person name="Haridas S."/>
            <person name="Hensen N."/>
            <person name="Bonometti L."/>
            <person name="Westerberg I."/>
            <person name="Brannstrom I.O."/>
            <person name="Guillou S."/>
            <person name="Cros-Aarteil S."/>
            <person name="Calhoun S."/>
            <person name="Kuo A."/>
            <person name="Mondo S."/>
            <person name="Pangilinan J."/>
            <person name="Riley R."/>
            <person name="Labutti K."/>
            <person name="Andreopoulos B."/>
            <person name="Lipzen A."/>
            <person name="Chen C."/>
            <person name="Yanf M."/>
            <person name="Daum C."/>
            <person name="Ng V."/>
            <person name="Clum A."/>
            <person name="Steindorff A."/>
            <person name="Ohm R."/>
            <person name="Martin F."/>
            <person name="Silar P."/>
            <person name="Natvig D."/>
            <person name="Lalanne C."/>
            <person name="Gautier V."/>
            <person name="Ament-Velasquez S.L."/>
            <person name="Kruys A."/>
            <person name="Hutchinson M.I."/>
            <person name="Powell A.J."/>
            <person name="Barry K."/>
            <person name="Miller A.N."/>
            <person name="Grigoriev I.V."/>
            <person name="Debuchy R."/>
            <person name="Gladieux P."/>
            <person name="Thoren M.H."/>
            <person name="Johannesson H."/>
        </authorList>
    </citation>
    <scope>NUCLEOTIDE SEQUENCE</scope>
    <source>
        <strain evidence="3">CBS 118394</strain>
    </source>
</reference>
<keyword evidence="1" id="KW-0472">Membrane</keyword>
<comment type="caution">
    <text evidence="3">The sequence shown here is derived from an EMBL/GenBank/DDBJ whole genome shotgun (WGS) entry which is preliminary data.</text>
</comment>
<organism evidence="3 4">
    <name type="scientific">Apodospora peruviana</name>
    <dbReference type="NCBI Taxonomy" id="516989"/>
    <lineage>
        <taxon>Eukaryota</taxon>
        <taxon>Fungi</taxon>
        <taxon>Dikarya</taxon>
        <taxon>Ascomycota</taxon>
        <taxon>Pezizomycotina</taxon>
        <taxon>Sordariomycetes</taxon>
        <taxon>Sordariomycetidae</taxon>
        <taxon>Sordariales</taxon>
        <taxon>Lasiosphaeriaceae</taxon>
        <taxon>Apodospora</taxon>
    </lineage>
</organism>
<sequence>MADDKKAPIPGVATTGFALPFVYRLFFLLVEPISALIGAYYAYFDQSFYLKLTHAASAPEPIPLGTTIVMSQLANLYLFFAINECLVLRSTTDLRVWKRVLFCLLVGDLGHLYSVRELGPQIYWSVTKWNAIDWGNIAFVYLGASMRIAFLANVGLGAKSRKVKRAA</sequence>
<reference evidence="3" key="1">
    <citation type="journal article" date="2023" name="Mol. Phylogenet. Evol.">
        <title>Genome-scale phylogeny and comparative genomics of the fungal order Sordariales.</title>
        <authorList>
            <person name="Hensen N."/>
            <person name="Bonometti L."/>
            <person name="Westerberg I."/>
            <person name="Brannstrom I.O."/>
            <person name="Guillou S."/>
            <person name="Cros-Aarteil S."/>
            <person name="Calhoun S."/>
            <person name="Haridas S."/>
            <person name="Kuo A."/>
            <person name="Mondo S."/>
            <person name="Pangilinan J."/>
            <person name="Riley R."/>
            <person name="LaButti K."/>
            <person name="Andreopoulos B."/>
            <person name="Lipzen A."/>
            <person name="Chen C."/>
            <person name="Yan M."/>
            <person name="Daum C."/>
            <person name="Ng V."/>
            <person name="Clum A."/>
            <person name="Steindorff A."/>
            <person name="Ohm R.A."/>
            <person name="Martin F."/>
            <person name="Silar P."/>
            <person name="Natvig D.O."/>
            <person name="Lalanne C."/>
            <person name="Gautier V."/>
            <person name="Ament-Velasquez S.L."/>
            <person name="Kruys A."/>
            <person name="Hutchinson M.I."/>
            <person name="Powell A.J."/>
            <person name="Barry K."/>
            <person name="Miller A.N."/>
            <person name="Grigoriev I.V."/>
            <person name="Debuchy R."/>
            <person name="Gladieux P."/>
            <person name="Hiltunen Thoren M."/>
            <person name="Johannesson H."/>
        </authorList>
    </citation>
    <scope>NUCLEOTIDE SEQUENCE</scope>
    <source>
        <strain evidence="3">CBS 118394</strain>
    </source>
</reference>
<evidence type="ECO:0000256" key="1">
    <source>
        <dbReference type="SAM" id="Phobius"/>
    </source>
</evidence>
<gene>
    <name evidence="3" type="ORF">B0H66DRAFT_218784</name>
</gene>
<keyword evidence="1" id="KW-1133">Transmembrane helix</keyword>
<dbReference type="Proteomes" id="UP001283341">
    <property type="component" value="Unassembled WGS sequence"/>
</dbReference>
<evidence type="ECO:0000259" key="2">
    <source>
        <dbReference type="Pfam" id="PF24803"/>
    </source>
</evidence>
<dbReference type="Pfam" id="PF24803">
    <property type="entry name" value="DUF7704"/>
    <property type="match status" value="1"/>
</dbReference>
<evidence type="ECO:0000313" key="3">
    <source>
        <dbReference type="EMBL" id="KAK3323041.1"/>
    </source>
</evidence>
<feature type="transmembrane region" description="Helical" evidence="1">
    <location>
        <begin position="134"/>
        <end position="156"/>
    </location>
</feature>
<protein>
    <recommendedName>
        <fullName evidence="2">DUF7704 domain-containing protein</fullName>
    </recommendedName>
</protein>
<feature type="transmembrane region" description="Helical" evidence="1">
    <location>
        <begin position="96"/>
        <end position="114"/>
    </location>
</feature>
<accession>A0AAE0M854</accession>
<keyword evidence="4" id="KW-1185">Reference proteome</keyword>
<feature type="transmembrane region" description="Helical" evidence="1">
    <location>
        <begin position="21"/>
        <end position="42"/>
    </location>
</feature>
<dbReference type="AlphaFoldDB" id="A0AAE0M854"/>
<dbReference type="PANTHER" id="PTHR37019:SF1">
    <property type="entry name" value="EXPERA DOMAIN-CONTAINING PROTEIN"/>
    <property type="match status" value="1"/>
</dbReference>
<feature type="domain" description="DUF7704" evidence="2">
    <location>
        <begin position="18"/>
        <end position="154"/>
    </location>
</feature>
<proteinExistence type="predicted"/>
<dbReference type="EMBL" id="JAUEDM010000003">
    <property type="protein sequence ID" value="KAK3323041.1"/>
    <property type="molecule type" value="Genomic_DNA"/>
</dbReference>
<dbReference type="InterPro" id="IPR056121">
    <property type="entry name" value="DUF7704"/>
</dbReference>
<keyword evidence="1" id="KW-0812">Transmembrane</keyword>